<organism evidence="2 3">
    <name type="scientific">Campylobacter portucalensis</name>
    <dbReference type="NCBI Taxonomy" id="2608384"/>
    <lineage>
        <taxon>Bacteria</taxon>
        <taxon>Pseudomonadati</taxon>
        <taxon>Campylobacterota</taxon>
        <taxon>Epsilonproteobacteria</taxon>
        <taxon>Campylobacterales</taxon>
        <taxon>Campylobacteraceae</taxon>
        <taxon>Campylobacter</taxon>
    </lineage>
</organism>
<proteinExistence type="predicted"/>
<name>A0A6L5WGD0_9BACT</name>
<keyword evidence="1" id="KW-0472">Membrane</keyword>
<accession>A0A6L5WGD0</accession>
<feature type="transmembrane region" description="Helical" evidence="1">
    <location>
        <begin position="6"/>
        <end position="25"/>
    </location>
</feature>
<evidence type="ECO:0000256" key="1">
    <source>
        <dbReference type="SAM" id="Phobius"/>
    </source>
</evidence>
<sequence>MLSSVFQGLAPLIGLFFSYCVILRYEKEKSHQDYNHKWYYVIFFLFFAEQIHGFELFSVAIFFGFFWNFCFGYLFSWIKIKNLFLILLVFFGYLGIFLVSNLLCYIKNEDFLEFSYEYLIYIVIESFLAFIFLRGRIYGP</sequence>
<reference evidence="2 3" key="2">
    <citation type="submission" date="2020-03" db="EMBL/GenBank/DDBJ databases">
        <title>Campylobacter portucalensis sp. nov., a new species of Campylobacter isolated from the reproductive tract of bulls.</title>
        <authorList>
            <person name="Silva M.F."/>
            <person name="Pereira G."/>
            <person name="Carneiro C."/>
            <person name="Hemphill A."/>
            <person name="Mateus L."/>
            <person name="Lopes-Da-Costa L."/>
            <person name="Silva E."/>
        </authorList>
    </citation>
    <scope>NUCLEOTIDE SEQUENCE [LARGE SCALE GENOMIC DNA]</scope>
    <source>
        <strain evidence="2 3">FMV-PI01</strain>
    </source>
</reference>
<protein>
    <submittedName>
        <fullName evidence="2">Uncharacterized protein</fullName>
    </submittedName>
</protein>
<dbReference type="Proteomes" id="UP000476338">
    <property type="component" value="Unassembled WGS sequence"/>
</dbReference>
<feature type="transmembrane region" description="Helical" evidence="1">
    <location>
        <begin position="60"/>
        <end position="78"/>
    </location>
</feature>
<keyword evidence="1" id="KW-1133">Transmembrane helix</keyword>
<keyword evidence="1" id="KW-0812">Transmembrane</keyword>
<dbReference type="AlphaFoldDB" id="A0A6L5WGD0"/>
<comment type="caution">
    <text evidence="2">The sequence shown here is derived from an EMBL/GenBank/DDBJ whole genome shotgun (WGS) entry which is preliminary data.</text>
</comment>
<dbReference type="EMBL" id="VWSJ01000006">
    <property type="protein sequence ID" value="MSN96019.1"/>
    <property type="molecule type" value="Genomic_DNA"/>
</dbReference>
<feature type="transmembrane region" description="Helical" evidence="1">
    <location>
        <begin position="37"/>
        <end position="54"/>
    </location>
</feature>
<evidence type="ECO:0000313" key="3">
    <source>
        <dbReference type="Proteomes" id="UP000476338"/>
    </source>
</evidence>
<feature type="transmembrane region" description="Helical" evidence="1">
    <location>
        <begin position="85"/>
        <end position="106"/>
    </location>
</feature>
<reference evidence="2 3" key="1">
    <citation type="submission" date="2019-09" db="EMBL/GenBank/DDBJ databases">
        <authorList>
            <person name="Silva M."/>
            <person name="Pereira G."/>
            <person name="Lopes-Da-Costa L."/>
            <person name="Silva E."/>
        </authorList>
    </citation>
    <scope>NUCLEOTIDE SEQUENCE [LARGE SCALE GENOMIC DNA]</scope>
    <source>
        <strain evidence="2 3">FMV-PI01</strain>
    </source>
</reference>
<gene>
    <name evidence="2" type="ORF">F1B92_02225</name>
</gene>
<keyword evidence="3" id="KW-1185">Reference proteome</keyword>
<feature type="transmembrane region" description="Helical" evidence="1">
    <location>
        <begin position="118"/>
        <end position="137"/>
    </location>
</feature>
<evidence type="ECO:0000313" key="2">
    <source>
        <dbReference type="EMBL" id="MSN96019.1"/>
    </source>
</evidence>